<evidence type="ECO:0000256" key="3">
    <source>
        <dbReference type="ARBA" id="ARBA00022801"/>
    </source>
</evidence>
<dbReference type="EMBL" id="SWKU01000004">
    <property type="protein sequence ID" value="KAF3007522.1"/>
    <property type="molecule type" value="Genomic_DNA"/>
</dbReference>
<dbReference type="OrthoDB" id="408373at2759"/>
<organism evidence="8 9">
    <name type="scientific">Curvularia kusanoi</name>
    <name type="common">Cochliobolus kusanoi</name>
    <dbReference type="NCBI Taxonomy" id="90978"/>
    <lineage>
        <taxon>Eukaryota</taxon>
        <taxon>Fungi</taxon>
        <taxon>Dikarya</taxon>
        <taxon>Ascomycota</taxon>
        <taxon>Pezizomycotina</taxon>
        <taxon>Dothideomycetes</taxon>
        <taxon>Pleosporomycetidae</taxon>
        <taxon>Pleosporales</taxon>
        <taxon>Pleosporineae</taxon>
        <taxon>Pleosporaceae</taxon>
        <taxon>Curvularia</taxon>
    </lineage>
</organism>
<dbReference type="Pfam" id="PF12697">
    <property type="entry name" value="Abhydrolase_6"/>
    <property type="match status" value="1"/>
</dbReference>
<keyword evidence="4" id="KW-0843">Virulence</keyword>
<keyword evidence="5" id="KW-0576">Peroxisome</keyword>
<name>A0A9P4W9L2_CURKU</name>
<evidence type="ECO:0000313" key="9">
    <source>
        <dbReference type="Proteomes" id="UP000801428"/>
    </source>
</evidence>
<protein>
    <recommendedName>
        <fullName evidence="7">AB hydrolase-1 domain-containing protein</fullName>
    </recommendedName>
</protein>
<dbReference type="SUPFAM" id="SSF53474">
    <property type="entry name" value="alpha/beta-Hydrolases"/>
    <property type="match status" value="1"/>
</dbReference>
<accession>A0A9P4W9L2</accession>
<comment type="similarity">
    <text evidence="2">Belongs to the AB hydrolase superfamily. AKT2 hydrolase family.</text>
</comment>
<comment type="similarity">
    <text evidence="6">Belongs to the AB hydrolase superfamily. Epoxide hydrolase family.</text>
</comment>
<keyword evidence="9" id="KW-1185">Reference proteome</keyword>
<comment type="caution">
    <text evidence="8">The sequence shown here is derived from an EMBL/GenBank/DDBJ whole genome shotgun (WGS) entry which is preliminary data.</text>
</comment>
<evidence type="ECO:0000259" key="7">
    <source>
        <dbReference type="Pfam" id="PF12697"/>
    </source>
</evidence>
<evidence type="ECO:0000256" key="6">
    <source>
        <dbReference type="ARBA" id="ARBA00038334"/>
    </source>
</evidence>
<evidence type="ECO:0000256" key="5">
    <source>
        <dbReference type="ARBA" id="ARBA00023140"/>
    </source>
</evidence>
<dbReference type="InterPro" id="IPR029058">
    <property type="entry name" value="AB_hydrolase_fold"/>
</dbReference>
<dbReference type="GO" id="GO:0016787">
    <property type="term" value="F:hydrolase activity"/>
    <property type="evidence" value="ECO:0007669"/>
    <property type="project" value="UniProtKB-KW"/>
</dbReference>
<dbReference type="Gene3D" id="3.40.50.1820">
    <property type="entry name" value="alpha/beta hydrolase"/>
    <property type="match status" value="1"/>
</dbReference>
<dbReference type="PANTHER" id="PTHR43329">
    <property type="entry name" value="EPOXIDE HYDROLASE"/>
    <property type="match status" value="1"/>
</dbReference>
<sequence>MAATTALSIQDEKFKSLGFSKAIVNKEQVNCYSRGLGTVSDKNPILVLVHGYPQSSYMWRHFIPLLPQDAPIFAADLPGYGASAPVGKHDKLTVGTAVLSALKTEAKRTSSSLPEGDIPIVLIGHDRGARVSHRLAVSGVDGFDIRGVCLIDIVPTATQWQNFSTPSKAARDVTGYFHWPLLANVDLATRMITAFGPENFLSEMMGAWSGNNEKGLQTLKADDATKVYGEFFAQEHTLKASCEDYQHGATTDVEMQEEDQKAGRKIQVPLFLLYSKTYIGSRYDFLDVWKEWVGEGVDLQHHALGDGIGHFGAEEAPEESAKVVGKWLKSLTI</sequence>
<reference evidence="8" key="1">
    <citation type="submission" date="2019-04" db="EMBL/GenBank/DDBJ databases">
        <title>Sequencing of skin fungus with MAO and IRED activity.</title>
        <authorList>
            <person name="Marsaioli A.J."/>
            <person name="Bonatto J.M.C."/>
            <person name="Reis Junior O."/>
        </authorList>
    </citation>
    <scope>NUCLEOTIDE SEQUENCE</scope>
    <source>
        <strain evidence="8">30M1</strain>
    </source>
</reference>
<proteinExistence type="inferred from homology"/>
<dbReference type="InterPro" id="IPR000073">
    <property type="entry name" value="AB_hydrolase_1"/>
</dbReference>
<keyword evidence="3" id="KW-0378">Hydrolase</keyword>
<evidence type="ECO:0000256" key="4">
    <source>
        <dbReference type="ARBA" id="ARBA00023026"/>
    </source>
</evidence>
<dbReference type="GO" id="GO:0005777">
    <property type="term" value="C:peroxisome"/>
    <property type="evidence" value="ECO:0007669"/>
    <property type="project" value="UniProtKB-SubCell"/>
</dbReference>
<feature type="domain" description="AB hydrolase-1" evidence="7">
    <location>
        <begin position="46"/>
        <end position="212"/>
    </location>
</feature>
<comment type="subcellular location">
    <subcellularLocation>
        <location evidence="1">Peroxisome</location>
    </subcellularLocation>
</comment>
<evidence type="ECO:0000313" key="8">
    <source>
        <dbReference type="EMBL" id="KAF3007522.1"/>
    </source>
</evidence>
<evidence type="ECO:0000256" key="2">
    <source>
        <dbReference type="ARBA" id="ARBA00005668"/>
    </source>
</evidence>
<dbReference type="Proteomes" id="UP000801428">
    <property type="component" value="Unassembled WGS sequence"/>
</dbReference>
<dbReference type="AlphaFoldDB" id="A0A9P4W9L2"/>
<gene>
    <name evidence="8" type="ORF">E8E13_006013</name>
</gene>
<evidence type="ECO:0000256" key="1">
    <source>
        <dbReference type="ARBA" id="ARBA00004275"/>
    </source>
</evidence>
<dbReference type="PRINTS" id="PR00412">
    <property type="entry name" value="EPOXHYDRLASE"/>
</dbReference>
<dbReference type="InterPro" id="IPR000639">
    <property type="entry name" value="Epox_hydrolase-like"/>
</dbReference>